<feature type="compositionally biased region" description="Polar residues" evidence="5">
    <location>
        <begin position="15"/>
        <end position="24"/>
    </location>
</feature>
<gene>
    <name evidence="6" type="ORF">PV06_05440</name>
</gene>
<keyword evidence="3" id="KW-0521">NADP</keyword>
<dbReference type="InterPro" id="IPR020946">
    <property type="entry name" value="Flavin_mOase-like"/>
</dbReference>
<reference evidence="6 7" key="1">
    <citation type="submission" date="2015-01" db="EMBL/GenBank/DDBJ databases">
        <title>The Genome Sequence of Exophiala oligosperma CBS72588.</title>
        <authorList>
            <consortium name="The Broad Institute Genomics Platform"/>
            <person name="Cuomo C."/>
            <person name="de Hoog S."/>
            <person name="Gorbushina A."/>
            <person name="Stielow B."/>
            <person name="Teixiera M."/>
            <person name="Abouelleil A."/>
            <person name="Chapman S.B."/>
            <person name="Priest M."/>
            <person name="Young S.K."/>
            <person name="Wortman J."/>
            <person name="Nusbaum C."/>
            <person name="Birren B."/>
        </authorList>
    </citation>
    <scope>NUCLEOTIDE SEQUENCE [LARGE SCALE GENOMIC DNA]</scope>
    <source>
        <strain evidence="6 7">CBS 72588</strain>
    </source>
</reference>
<dbReference type="GO" id="GO:0050661">
    <property type="term" value="F:NADP binding"/>
    <property type="evidence" value="ECO:0007669"/>
    <property type="project" value="InterPro"/>
</dbReference>
<evidence type="ECO:0000313" key="6">
    <source>
        <dbReference type="EMBL" id="KIW41833.1"/>
    </source>
</evidence>
<dbReference type="RefSeq" id="XP_016262049.1">
    <property type="nucleotide sequence ID" value="XM_016406445.1"/>
</dbReference>
<dbReference type="PANTHER" id="PTHR43098:SF5">
    <property type="entry name" value="DUAL-FUNCTIONAL MONOOXYGENASE_METHYLTRANSFERASE PSOF"/>
    <property type="match status" value="1"/>
</dbReference>
<dbReference type="VEuPathDB" id="FungiDB:PV06_05440"/>
<evidence type="ECO:0000256" key="3">
    <source>
        <dbReference type="ARBA" id="ARBA00022857"/>
    </source>
</evidence>
<evidence type="ECO:0000313" key="7">
    <source>
        <dbReference type="Proteomes" id="UP000053342"/>
    </source>
</evidence>
<keyword evidence="4" id="KW-0560">Oxidoreductase</keyword>
<dbReference type="GO" id="GO:0050660">
    <property type="term" value="F:flavin adenine dinucleotide binding"/>
    <property type="evidence" value="ECO:0007669"/>
    <property type="project" value="InterPro"/>
</dbReference>
<dbReference type="PANTHER" id="PTHR43098">
    <property type="entry name" value="L-ORNITHINE N(5)-MONOOXYGENASE-RELATED"/>
    <property type="match status" value="1"/>
</dbReference>
<dbReference type="PRINTS" id="PR00368">
    <property type="entry name" value="FADPNR"/>
</dbReference>
<evidence type="ECO:0000256" key="4">
    <source>
        <dbReference type="ARBA" id="ARBA00023002"/>
    </source>
</evidence>
<name>A0A0D2DFH9_9EURO</name>
<organism evidence="6 7">
    <name type="scientific">Exophiala oligosperma</name>
    <dbReference type="NCBI Taxonomy" id="215243"/>
    <lineage>
        <taxon>Eukaryota</taxon>
        <taxon>Fungi</taxon>
        <taxon>Dikarya</taxon>
        <taxon>Ascomycota</taxon>
        <taxon>Pezizomycotina</taxon>
        <taxon>Eurotiomycetes</taxon>
        <taxon>Chaetothyriomycetidae</taxon>
        <taxon>Chaetothyriales</taxon>
        <taxon>Herpotrichiellaceae</taxon>
        <taxon>Exophiala</taxon>
    </lineage>
</organism>
<evidence type="ECO:0000256" key="5">
    <source>
        <dbReference type="SAM" id="MobiDB-lite"/>
    </source>
</evidence>
<dbReference type="Gene3D" id="3.50.50.60">
    <property type="entry name" value="FAD/NAD(P)-binding domain"/>
    <property type="match status" value="2"/>
</dbReference>
<dbReference type="HOGENOM" id="CLU_006937_8_1_1"/>
<protein>
    <recommendedName>
        <fullName evidence="8">FAD/NAD(P)-binding domain-containing protein</fullName>
    </recommendedName>
</protein>
<keyword evidence="7" id="KW-1185">Reference proteome</keyword>
<dbReference type="SUPFAM" id="SSF51905">
    <property type="entry name" value="FAD/NAD(P)-binding domain"/>
    <property type="match status" value="2"/>
</dbReference>
<dbReference type="AlphaFoldDB" id="A0A0D2DFH9"/>
<dbReference type="GO" id="GO:0004499">
    <property type="term" value="F:N,N-dimethylaniline monooxygenase activity"/>
    <property type="evidence" value="ECO:0007669"/>
    <property type="project" value="InterPro"/>
</dbReference>
<dbReference type="Pfam" id="PF00743">
    <property type="entry name" value="FMO-like"/>
    <property type="match status" value="1"/>
</dbReference>
<keyword evidence="2" id="KW-0274">FAD</keyword>
<proteinExistence type="predicted"/>
<dbReference type="OrthoDB" id="66881at2759"/>
<feature type="region of interest" description="Disordered" evidence="5">
    <location>
        <begin position="1"/>
        <end position="31"/>
    </location>
</feature>
<sequence length="581" mass="65413">MGDAGPPNNFVPPSVQVSSTNNNIPAVPAPDITHRPDVDTDVVIIGTGFGGIRAIHEARKQGFTFKVFERASGVGGAWHWNSYPGARTDTESWVYILNISKELNDDWVWPERYPSQVEMKRYFNHVVDRFDMRRHIQFNTEVTEAQYDDDRNMWTVTTDKGERHTATYIIAATGSLSSSLKPPFPGLETFKGQWLMTSSWGYEPVDFVGKRVAVIGTGATGVQIVPIIAHGAKSLHVFQRTPNYVLPGRNWPLHEEAMNEIKRNYEDMWALARKHSMGFAIPTYGRKTKDYSKEEQQMILEAGWESGGFRFIFETFDDMTTDPEANEVACEFIRHKIRTIVKDKKTADLLCPHYPFTVKRPPVGHHYFESFNRDNVHLVDISKQPISEITPNGLKVGDTEYEVDIIVFGLGFDVAVGALMKMDIKSRGHVLHKDWDDRLTTYLGIGVQDFPNFFLCAGAQAPAVNAPMTVDVSIEFLGKTFEFMKKHGMTKVEPKKEAVDRWEKVMNDAVSKTLIPEAAGKVGSWYVGANVPGQKHRVLLYFGGLAQYLNYCNAEADSGFASFEMSKGHLARKVIENGDRA</sequence>
<accession>A0A0D2DFH9</accession>
<keyword evidence="1" id="KW-0285">Flavoprotein</keyword>
<dbReference type="InterPro" id="IPR050775">
    <property type="entry name" value="FAD-binding_Monooxygenases"/>
</dbReference>
<evidence type="ECO:0000256" key="2">
    <source>
        <dbReference type="ARBA" id="ARBA00022827"/>
    </source>
</evidence>
<dbReference type="PRINTS" id="PR00411">
    <property type="entry name" value="PNDRDTASEI"/>
</dbReference>
<dbReference type="GeneID" id="27357514"/>
<dbReference type="EMBL" id="KN847336">
    <property type="protein sequence ID" value="KIW41833.1"/>
    <property type="molecule type" value="Genomic_DNA"/>
</dbReference>
<evidence type="ECO:0000256" key="1">
    <source>
        <dbReference type="ARBA" id="ARBA00022630"/>
    </source>
</evidence>
<evidence type="ECO:0008006" key="8">
    <source>
        <dbReference type="Google" id="ProtNLM"/>
    </source>
</evidence>
<dbReference type="InterPro" id="IPR036188">
    <property type="entry name" value="FAD/NAD-bd_sf"/>
</dbReference>
<dbReference type="Proteomes" id="UP000053342">
    <property type="component" value="Unassembled WGS sequence"/>
</dbReference>